<dbReference type="InterPro" id="IPR004314">
    <property type="entry name" value="Neprosin"/>
</dbReference>
<comment type="caution">
    <text evidence="2">The sequence shown here is derived from an EMBL/GenBank/DDBJ whole genome shotgun (WGS) entry which is preliminary data.</text>
</comment>
<keyword evidence="3" id="KW-1185">Reference proteome</keyword>
<evidence type="ECO:0000259" key="1">
    <source>
        <dbReference type="PROSITE" id="PS52045"/>
    </source>
</evidence>
<dbReference type="PANTHER" id="PTHR31589">
    <property type="entry name" value="PROTEIN, PUTATIVE (DUF239)-RELATED-RELATED"/>
    <property type="match status" value="1"/>
</dbReference>
<dbReference type="PANTHER" id="PTHR31589:SF221">
    <property type="entry name" value="LIGASE, PUTATIVE (DUF239)-RELATED"/>
    <property type="match status" value="1"/>
</dbReference>
<evidence type="ECO:0000313" key="2">
    <source>
        <dbReference type="EMBL" id="KAK9757475.1"/>
    </source>
</evidence>
<feature type="domain" description="Neprosin PEP catalytic" evidence="1">
    <location>
        <begin position="1"/>
        <end position="203"/>
    </location>
</feature>
<dbReference type="PROSITE" id="PS52045">
    <property type="entry name" value="NEPROSIN_PEP_CD"/>
    <property type="match status" value="1"/>
</dbReference>
<organism evidence="2 3">
    <name type="scientific">Saponaria officinalis</name>
    <name type="common">Common soapwort</name>
    <name type="synonym">Lychnis saponaria</name>
    <dbReference type="NCBI Taxonomy" id="3572"/>
    <lineage>
        <taxon>Eukaryota</taxon>
        <taxon>Viridiplantae</taxon>
        <taxon>Streptophyta</taxon>
        <taxon>Embryophyta</taxon>
        <taxon>Tracheophyta</taxon>
        <taxon>Spermatophyta</taxon>
        <taxon>Magnoliopsida</taxon>
        <taxon>eudicotyledons</taxon>
        <taxon>Gunneridae</taxon>
        <taxon>Pentapetalae</taxon>
        <taxon>Caryophyllales</taxon>
        <taxon>Caryophyllaceae</taxon>
        <taxon>Caryophylleae</taxon>
        <taxon>Saponaria</taxon>
    </lineage>
</organism>
<sequence>MAAGDDNDLNTIEMGWRVVPALGYNDPRIFIYWTRDNYGSTGCYNLDCPGFVQTIPQAYIGGKYLNISAYDGVQFDADYDVRLDPQTNNWWITVMGSPQGYYPSQIFTKMATAADILGWGGETRDNVDEYYDTPTQMGNGHLPTEGFRKACYMTSMTYIDNNDAEITPTAHDLDPVATADLCYDLNFDGTNPLFMYFGGPGCPK</sequence>
<protein>
    <recommendedName>
        <fullName evidence="1">Neprosin PEP catalytic domain-containing protein</fullName>
    </recommendedName>
</protein>
<evidence type="ECO:0000313" key="3">
    <source>
        <dbReference type="Proteomes" id="UP001443914"/>
    </source>
</evidence>
<accession>A0AAW1NJ84</accession>
<proteinExistence type="predicted"/>
<dbReference type="Proteomes" id="UP001443914">
    <property type="component" value="Unassembled WGS sequence"/>
</dbReference>
<dbReference type="AlphaFoldDB" id="A0AAW1NJ84"/>
<reference evidence="2" key="1">
    <citation type="submission" date="2024-03" db="EMBL/GenBank/DDBJ databases">
        <title>WGS assembly of Saponaria officinalis var. Norfolk2.</title>
        <authorList>
            <person name="Jenkins J."/>
            <person name="Shu S."/>
            <person name="Grimwood J."/>
            <person name="Barry K."/>
            <person name="Goodstein D."/>
            <person name="Schmutz J."/>
            <person name="Leebens-Mack J."/>
            <person name="Osbourn A."/>
        </authorList>
    </citation>
    <scope>NUCLEOTIDE SEQUENCE [LARGE SCALE GENOMIC DNA]</scope>
    <source>
        <strain evidence="2">JIC</strain>
    </source>
</reference>
<dbReference type="Pfam" id="PF03080">
    <property type="entry name" value="Neprosin"/>
    <property type="match status" value="1"/>
</dbReference>
<dbReference type="EMBL" id="JBDFQZ010000001">
    <property type="protein sequence ID" value="KAK9757475.1"/>
    <property type="molecule type" value="Genomic_DNA"/>
</dbReference>
<gene>
    <name evidence="2" type="ORF">RND81_01G164700</name>
</gene>
<dbReference type="InterPro" id="IPR053168">
    <property type="entry name" value="Glutamic_endopeptidase"/>
</dbReference>
<dbReference type="Gene3D" id="3.90.1320.10">
    <property type="entry name" value="Outer-capsid protein sigma 3, large lobe"/>
    <property type="match status" value="1"/>
</dbReference>
<name>A0AAW1NJ84_SAPOF</name>